<protein>
    <submittedName>
        <fullName evidence="1">Uncharacterized protein</fullName>
    </submittedName>
</protein>
<dbReference type="AlphaFoldDB" id="A0A150F2H7"/>
<dbReference type="RefSeq" id="WP_061523421.1">
    <property type="nucleotide sequence ID" value="NZ_JAJJBV010000009.1"/>
</dbReference>
<dbReference type="EMBL" id="LSBA01000039">
    <property type="protein sequence ID" value="KXZ13195.1"/>
    <property type="molecule type" value="Genomic_DNA"/>
</dbReference>
<name>A0A150F2H7_9BACI</name>
<evidence type="ECO:0000313" key="2">
    <source>
        <dbReference type="Proteomes" id="UP000075430"/>
    </source>
</evidence>
<evidence type="ECO:0000313" key="1">
    <source>
        <dbReference type="EMBL" id="KXZ13195.1"/>
    </source>
</evidence>
<sequence length="69" mass="8325">MQSPLMLLQQKLADYQKKAAELRTLDEFIMLKQRLQEMMRAFAAYEEWDLYQKTADLMAQTVLHIRFIE</sequence>
<keyword evidence="2" id="KW-1185">Reference proteome</keyword>
<dbReference type="OrthoDB" id="2920248at2"/>
<proteinExistence type="predicted"/>
<dbReference type="Proteomes" id="UP000075430">
    <property type="component" value="Unassembled WGS sequence"/>
</dbReference>
<organism evidence="1 2">
    <name type="scientific">Bacillus nakamurai</name>
    <dbReference type="NCBI Taxonomy" id="1793963"/>
    <lineage>
        <taxon>Bacteria</taxon>
        <taxon>Bacillati</taxon>
        <taxon>Bacillota</taxon>
        <taxon>Bacilli</taxon>
        <taxon>Bacillales</taxon>
        <taxon>Bacillaceae</taxon>
        <taxon>Bacillus</taxon>
    </lineage>
</organism>
<gene>
    <name evidence="1" type="ORF">AXI58_05870</name>
</gene>
<accession>A0A150F2H7</accession>
<reference evidence="2" key="1">
    <citation type="submission" date="2016-02" db="EMBL/GenBank/DDBJ databases">
        <authorList>
            <person name="Dunlap C."/>
        </authorList>
    </citation>
    <scope>NUCLEOTIDE SEQUENCE [LARGE SCALE GENOMIC DNA]</scope>
    <source>
        <strain evidence="2">NRRL B-41092</strain>
    </source>
</reference>
<comment type="caution">
    <text evidence="1">The sequence shown here is derived from an EMBL/GenBank/DDBJ whole genome shotgun (WGS) entry which is preliminary data.</text>
</comment>